<dbReference type="Proteomes" id="UP001143330">
    <property type="component" value="Unassembled WGS sequence"/>
</dbReference>
<feature type="compositionally biased region" description="Pro residues" evidence="1">
    <location>
        <begin position="160"/>
        <end position="170"/>
    </location>
</feature>
<dbReference type="InterPro" id="IPR006311">
    <property type="entry name" value="TAT_signal"/>
</dbReference>
<feature type="compositionally biased region" description="Low complexity" evidence="1">
    <location>
        <begin position="196"/>
        <end position="243"/>
    </location>
</feature>
<protein>
    <submittedName>
        <fullName evidence="3">Uncharacterized protein</fullName>
    </submittedName>
</protein>
<proteinExistence type="predicted"/>
<reference evidence="3" key="2">
    <citation type="submission" date="2023-01" db="EMBL/GenBank/DDBJ databases">
        <authorList>
            <person name="Sun Q."/>
            <person name="Evtushenko L."/>
        </authorList>
    </citation>
    <scope>NUCLEOTIDE SEQUENCE</scope>
    <source>
        <strain evidence="3">VKM B-2789</strain>
    </source>
</reference>
<evidence type="ECO:0000313" key="3">
    <source>
        <dbReference type="EMBL" id="GLK81945.1"/>
    </source>
</evidence>
<evidence type="ECO:0000313" key="4">
    <source>
        <dbReference type="Proteomes" id="UP001143330"/>
    </source>
</evidence>
<dbReference type="PROSITE" id="PS51318">
    <property type="entry name" value="TAT"/>
    <property type="match status" value="1"/>
</dbReference>
<dbReference type="RefSeq" id="WP_213361952.1">
    <property type="nucleotide sequence ID" value="NZ_BSFM01000001.1"/>
</dbReference>
<feature type="region of interest" description="Disordered" evidence="1">
    <location>
        <begin position="307"/>
        <end position="340"/>
    </location>
</feature>
<keyword evidence="4" id="KW-1185">Reference proteome</keyword>
<reference evidence="3" key="1">
    <citation type="journal article" date="2014" name="Int. J. Syst. Evol. Microbiol.">
        <title>Complete genome sequence of Corynebacterium casei LMG S-19264T (=DSM 44701T), isolated from a smear-ripened cheese.</title>
        <authorList>
            <consortium name="US DOE Joint Genome Institute (JGI-PGF)"/>
            <person name="Walter F."/>
            <person name="Albersmeier A."/>
            <person name="Kalinowski J."/>
            <person name="Ruckert C."/>
        </authorList>
    </citation>
    <scope>NUCLEOTIDE SEQUENCE</scope>
    <source>
        <strain evidence="3">VKM B-2789</strain>
    </source>
</reference>
<feature type="compositionally biased region" description="Low complexity" evidence="1">
    <location>
        <begin position="307"/>
        <end position="325"/>
    </location>
</feature>
<name>A0A9W6JQI1_9HYPH</name>
<accession>A0A9W6JQI1</accession>
<feature type="region of interest" description="Disordered" evidence="1">
    <location>
        <begin position="151"/>
        <end position="281"/>
    </location>
</feature>
<feature type="signal peptide" evidence="2">
    <location>
        <begin position="1"/>
        <end position="27"/>
    </location>
</feature>
<feature type="compositionally biased region" description="Pro residues" evidence="1">
    <location>
        <begin position="330"/>
        <end position="340"/>
    </location>
</feature>
<gene>
    <name evidence="3" type="ORF">GCM10017653_00140</name>
</gene>
<sequence>MSKLSAPKFVRRAVLLPVLAAAFAAGAALPVMPARAQVYYRPYAPPPGYVPAPRYVPRAYPAPGSVYRPAIAPPYSPPVMPRADMRPMLSSMGLRNISRPRTDGQFYVSEATDAMGRRVQVRVNAYSGAIVSMRPLGPAVPVTPPGAGSAPLPVTSVLPPRKPPLPPSPHAPLSTNLPEAGASTPGGAQRPVDPMPSALPSASPPASGGASVAAPKPSVAAVPPAGADPAPAEAAKPVEAGAPSAVRVIPGVATPPNAAQPSNASTGPSSGGTAPAVSTPVVAPVTAPEAAAKPPNALEARAGVSTGAGAGAAEVPAGTASVVVREVNEPPRPTPKPPIQ</sequence>
<dbReference type="AlphaFoldDB" id="A0A9W6JQI1"/>
<feature type="chain" id="PRO_5040883745" evidence="2">
    <location>
        <begin position="28"/>
        <end position="340"/>
    </location>
</feature>
<evidence type="ECO:0000256" key="2">
    <source>
        <dbReference type="SAM" id="SignalP"/>
    </source>
</evidence>
<dbReference type="EMBL" id="BSFM01000001">
    <property type="protein sequence ID" value="GLK81945.1"/>
    <property type="molecule type" value="Genomic_DNA"/>
</dbReference>
<keyword evidence="2" id="KW-0732">Signal</keyword>
<feature type="compositionally biased region" description="Polar residues" evidence="1">
    <location>
        <begin position="257"/>
        <end position="272"/>
    </location>
</feature>
<organism evidence="3 4">
    <name type="scientific">Ancylobacter defluvii</name>
    <dbReference type="NCBI Taxonomy" id="1282440"/>
    <lineage>
        <taxon>Bacteria</taxon>
        <taxon>Pseudomonadati</taxon>
        <taxon>Pseudomonadota</taxon>
        <taxon>Alphaproteobacteria</taxon>
        <taxon>Hyphomicrobiales</taxon>
        <taxon>Xanthobacteraceae</taxon>
        <taxon>Ancylobacter</taxon>
    </lineage>
</organism>
<evidence type="ECO:0000256" key="1">
    <source>
        <dbReference type="SAM" id="MobiDB-lite"/>
    </source>
</evidence>
<comment type="caution">
    <text evidence="3">The sequence shown here is derived from an EMBL/GenBank/DDBJ whole genome shotgun (WGS) entry which is preliminary data.</text>
</comment>